<feature type="compositionally biased region" description="Basic and acidic residues" evidence="1">
    <location>
        <begin position="448"/>
        <end position="463"/>
    </location>
</feature>
<name>A0ABY0II56_9BACT</name>
<evidence type="ECO:0000313" key="3">
    <source>
        <dbReference type="Proteomes" id="UP000443582"/>
    </source>
</evidence>
<feature type="compositionally biased region" description="Basic and acidic residues" evidence="1">
    <location>
        <begin position="492"/>
        <end position="501"/>
    </location>
</feature>
<evidence type="ECO:0008006" key="4">
    <source>
        <dbReference type="Google" id="ProtNLM"/>
    </source>
</evidence>
<accession>A0ABY0II56</accession>
<feature type="compositionally biased region" description="Polar residues" evidence="1">
    <location>
        <begin position="502"/>
        <end position="511"/>
    </location>
</feature>
<feature type="region of interest" description="Disordered" evidence="1">
    <location>
        <begin position="434"/>
        <end position="511"/>
    </location>
</feature>
<organism evidence="2 3">
    <name type="scientific">Halobacteriovorax vibrionivorans</name>
    <dbReference type="NCBI Taxonomy" id="2152716"/>
    <lineage>
        <taxon>Bacteria</taxon>
        <taxon>Pseudomonadati</taxon>
        <taxon>Bdellovibrionota</taxon>
        <taxon>Bacteriovoracia</taxon>
        <taxon>Bacteriovoracales</taxon>
        <taxon>Halobacteriovoraceae</taxon>
        <taxon>Halobacteriovorax</taxon>
    </lineage>
</organism>
<dbReference type="RefSeq" id="WP_114705576.1">
    <property type="nucleotide sequence ID" value="NZ_QDKL01000001.1"/>
</dbReference>
<evidence type="ECO:0000256" key="1">
    <source>
        <dbReference type="SAM" id="MobiDB-lite"/>
    </source>
</evidence>
<keyword evidence="3" id="KW-1185">Reference proteome</keyword>
<protein>
    <recommendedName>
        <fullName evidence="4">Flagellar hook-length control protein-like C-terminal domain-containing protein</fullName>
    </recommendedName>
</protein>
<evidence type="ECO:0000313" key="2">
    <source>
        <dbReference type="EMBL" id="RZF22631.1"/>
    </source>
</evidence>
<dbReference type="Gene3D" id="3.30.750.140">
    <property type="match status" value="1"/>
</dbReference>
<feature type="region of interest" description="Disordered" evidence="1">
    <location>
        <begin position="1"/>
        <end position="29"/>
    </location>
</feature>
<sequence length="511" mass="55974">MLKNLLGQNSQVKASKGKGANDANSLKASNLLDKSGKGLTAQEKKGLNKEFSKLLNEGQPRGKNKGQNNFLATNVAKEIRPNLKDSSKANLAQNAKQGIESESLNQLSKKANSALKSTPKSLFSTISNQANASKSDIDSVLDTKNIVSLQKAKTVLANRKTQGSQKETLLTDKDLPRVASKGIKSQAELGTNTKAVLDDISKTDSSVKNDVLLRMPNKSLEKGKASKLNLSHQTSDAFVANRSFAGNNQVKNMANNIGLNKFSKEANLKNDSLIKVKPETMKSSQNSVSLEDILGQETPKSENRSSSLQNNLIGALGADNSASNFKAQINLAKAPEVLDLSAVTNSDQIIQEVTNYIEMNRIENGKSLQMLVKHDQLGHFNITANKEMNGMVALNIEAQSVEAKEFFKENEVKLLKNLDMKGIRVADFKIQTATSGQMSDTASQSDSFNKEKKDSERRFDAQADKISTLENSGNEFDSARQLDSEDSLTFDKNARERRQQRWQEYSQRIGA</sequence>
<proteinExistence type="predicted"/>
<gene>
    <name evidence="2" type="ORF">DAY19_02330</name>
</gene>
<dbReference type="InterPro" id="IPR038610">
    <property type="entry name" value="FliK-like_C_sf"/>
</dbReference>
<feature type="compositionally biased region" description="Polar residues" evidence="1">
    <location>
        <begin position="434"/>
        <end position="447"/>
    </location>
</feature>
<dbReference type="Proteomes" id="UP000443582">
    <property type="component" value="Unassembled WGS sequence"/>
</dbReference>
<comment type="caution">
    <text evidence="2">The sequence shown here is derived from an EMBL/GenBank/DDBJ whole genome shotgun (WGS) entry which is preliminary data.</text>
</comment>
<reference evidence="3" key="1">
    <citation type="journal article" date="2019" name="Int. J. Syst. Evol. Microbiol.">
        <title>Halobacteriovorax valvorus sp. nov., a novel prokaryotic predator isolated from coastal seawater of China.</title>
        <authorList>
            <person name="Chen M.-X."/>
        </authorList>
    </citation>
    <scope>NUCLEOTIDE SEQUENCE [LARGE SCALE GENOMIC DNA]</scope>
    <source>
        <strain evidence="3">BL9</strain>
    </source>
</reference>
<feature type="compositionally biased region" description="Polar residues" evidence="1">
    <location>
        <begin position="1"/>
        <end position="13"/>
    </location>
</feature>
<dbReference type="EMBL" id="QDKL01000001">
    <property type="protein sequence ID" value="RZF22631.1"/>
    <property type="molecule type" value="Genomic_DNA"/>
</dbReference>